<proteinExistence type="predicted"/>
<evidence type="ECO:0000256" key="3">
    <source>
        <dbReference type="ARBA" id="ARBA00022764"/>
    </source>
</evidence>
<gene>
    <name evidence="6" type="ORF">HK414_14795</name>
</gene>
<evidence type="ECO:0000256" key="2">
    <source>
        <dbReference type="ARBA" id="ARBA00022729"/>
    </source>
</evidence>
<dbReference type="InterPro" id="IPR008929">
    <property type="entry name" value="Chondroitin_lyas"/>
</dbReference>
<dbReference type="Pfam" id="PF07940">
    <property type="entry name" value="Hepar_II_III_C"/>
    <property type="match status" value="1"/>
</dbReference>
<protein>
    <recommendedName>
        <fullName evidence="5">Heparinase II/III-like C-terminal domain-containing protein</fullName>
    </recommendedName>
</protein>
<keyword evidence="7" id="KW-1185">Reference proteome</keyword>
<dbReference type="PANTHER" id="PTHR39210">
    <property type="entry name" value="HEPARIN-SULFATE LYASE"/>
    <property type="match status" value="1"/>
</dbReference>
<dbReference type="InterPro" id="IPR012480">
    <property type="entry name" value="Hepar_II_III_C"/>
</dbReference>
<organism evidence="6 7">
    <name type="scientific">Ramlibacter terrae</name>
    <dbReference type="NCBI Taxonomy" id="2732511"/>
    <lineage>
        <taxon>Bacteria</taxon>
        <taxon>Pseudomonadati</taxon>
        <taxon>Pseudomonadota</taxon>
        <taxon>Betaproteobacteria</taxon>
        <taxon>Burkholderiales</taxon>
        <taxon>Comamonadaceae</taxon>
        <taxon>Ramlibacter</taxon>
    </lineage>
</organism>
<dbReference type="SUPFAM" id="SSF48230">
    <property type="entry name" value="Chondroitin AC/alginate lyase"/>
    <property type="match status" value="1"/>
</dbReference>
<dbReference type="Proteomes" id="UP000500826">
    <property type="component" value="Chromosome"/>
</dbReference>
<evidence type="ECO:0000313" key="6">
    <source>
        <dbReference type="EMBL" id="QJW84511.1"/>
    </source>
</evidence>
<dbReference type="Gene3D" id="2.70.98.70">
    <property type="match status" value="1"/>
</dbReference>
<reference evidence="6 7" key="1">
    <citation type="submission" date="2020-05" db="EMBL/GenBank/DDBJ databases">
        <title>Ramlibacter rhizophilus sp. nov., isolated from rhizosphere soil of national flower Mugunghwa from South Korea.</title>
        <authorList>
            <person name="Zheng-Fei Y."/>
            <person name="Huan T."/>
        </authorList>
    </citation>
    <scope>NUCLEOTIDE SEQUENCE [LARGE SCALE GENOMIC DNA]</scope>
    <source>
        <strain evidence="6 7">H242</strain>
    </source>
</reference>
<keyword evidence="3" id="KW-0574">Periplasm</keyword>
<accession>A0ABX6P693</accession>
<dbReference type="Gene3D" id="1.50.10.100">
    <property type="entry name" value="Chondroitin AC/alginate lyase"/>
    <property type="match status" value="1"/>
</dbReference>
<name>A0ABX6P693_9BURK</name>
<dbReference type="EMBL" id="CP053418">
    <property type="protein sequence ID" value="QJW84511.1"/>
    <property type="molecule type" value="Genomic_DNA"/>
</dbReference>
<dbReference type="PANTHER" id="PTHR39210:SF1">
    <property type="entry name" value="HEPARIN-SULFATE LYASE"/>
    <property type="match status" value="1"/>
</dbReference>
<evidence type="ECO:0000256" key="1">
    <source>
        <dbReference type="ARBA" id="ARBA00004418"/>
    </source>
</evidence>
<evidence type="ECO:0000313" key="7">
    <source>
        <dbReference type="Proteomes" id="UP000500826"/>
    </source>
</evidence>
<evidence type="ECO:0000259" key="5">
    <source>
        <dbReference type="Pfam" id="PF07940"/>
    </source>
</evidence>
<feature type="domain" description="Heparinase II/III-like C-terminal" evidence="5">
    <location>
        <begin position="325"/>
        <end position="558"/>
    </location>
</feature>
<keyword evidence="4" id="KW-0456">Lyase</keyword>
<keyword evidence="2" id="KW-0732">Signal</keyword>
<comment type="subcellular location">
    <subcellularLocation>
        <location evidence="1">Periplasm</location>
    </subcellularLocation>
</comment>
<sequence>MRWWPTHWLPAPLRARFADAAAPDHRFADQLLAGLRARPHRGTRVRDRGAKDAHRVLAGELRLRTGSTVRLGPDFAVDWTTPFASRRSSNLLHFFSLEYVAGLLAAHEADGDERYLQAAVGIVRSFLDHLDASLADRTAILQLRGSDSNDHATSKRTSVLLDFAATLLRLEREPALARRTAALLHVHMRYLLDDRNYVGNNHGVMADLALAELGMALGAEAPDGRACIDKANGRLCDAVTRIFDADGYAFENTIGYHRFNLALFRSALERFSACGIGGRFAEVAPPILARADEALRYCVWPDGGIPPIGDSQVFRKAAKSIDRPRLFAESHFAVIKSPEFYLSFVCGRRGKSHKHVDDTSVTLRFAGRDVLIDGGAYNYDGEDPYRRCLSSSFGHSGIFPERLESLQRRDYHRLQPEARIVEWTEHPRGVVTAGEVRFPAWGILVQRRIEVRWPGAVLIEDSVTAEGGSSDITARQAWLLGQEATVTHDAAVEGVRVVLVKTGDVEASFRLGCAGGEPMDKAYRGVQAPPYRGWCSQARGQVAPTTELARYLTGRRLRFRAEIALTAARPS</sequence>
<evidence type="ECO:0000256" key="4">
    <source>
        <dbReference type="ARBA" id="ARBA00023239"/>
    </source>
</evidence>